<dbReference type="Pfam" id="PF05016">
    <property type="entry name" value="ParE_toxin"/>
    <property type="match status" value="1"/>
</dbReference>
<keyword evidence="1" id="KW-1277">Toxin-antitoxin system</keyword>
<dbReference type="EMBL" id="FRDI01000002">
    <property type="protein sequence ID" value="SHN52002.1"/>
    <property type="molecule type" value="Genomic_DNA"/>
</dbReference>
<keyword evidence="3" id="KW-1185">Reference proteome</keyword>
<dbReference type="OrthoDB" id="5574284at2"/>
<evidence type="ECO:0000313" key="3">
    <source>
        <dbReference type="Proteomes" id="UP000186469"/>
    </source>
</evidence>
<gene>
    <name evidence="2" type="ORF">SAMN02745728_00408</name>
</gene>
<evidence type="ECO:0000313" key="2">
    <source>
        <dbReference type="EMBL" id="SHN52002.1"/>
    </source>
</evidence>
<dbReference type="Proteomes" id="UP000186469">
    <property type="component" value="Unassembled WGS sequence"/>
</dbReference>
<proteinExistence type="predicted"/>
<dbReference type="InterPro" id="IPR035093">
    <property type="entry name" value="RelE/ParE_toxin_dom_sf"/>
</dbReference>
<evidence type="ECO:0000256" key="1">
    <source>
        <dbReference type="ARBA" id="ARBA00022649"/>
    </source>
</evidence>
<name>A0A1M7S136_9BACT</name>
<dbReference type="InterPro" id="IPR007712">
    <property type="entry name" value="RelE/ParE_toxin"/>
</dbReference>
<organism evidence="2 3">
    <name type="scientific">Desulfovibrio litoralis DSM 11393</name>
    <dbReference type="NCBI Taxonomy" id="1121455"/>
    <lineage>
        <taxon>Bacteria</taxon>
        <taxon>Pseudomonadati</taxon>
        <taxon>Thermodesulfobacteriota</taxon>
        <taxon>Desulfovibrionia</taxon>
        <taxon>Desulfovibrionales</taxon>
        <taxon>Desulfovibrionaceae</taxon>
        <taxon>Desulfovibrio</taxon>
    </lineage>
</organism>
<dbReference type="STRING" id="1121455.SAMN02745728_00408"/>
<dbReference type="Gene3D" id="3.30.2310.20">
    <property type="entry name" value="RelE-like"/>
    <property type="match status" value="1"/>
</dbReference>
<protein>
    <submittedName>
        <fullName evidence="2">Toxin ParE1/3/4</fullName>
    </submittedName>
</protein>
<sequence length="106" mass="12371">MAKVVLSPEAIEDILSIHQYILERDGFAQAEAILQRLENKVYSLEKLSLRGKFPDELLDFGNSKIREIQEAPWRIFYYPEKDTIFVLAVLDGRRSMADLLLERLME</sequence>
<reference evidence="2 3" key="1">
    <citation type="submission" date="2016-12" db="EMBL/GenBank/DDBJ databases">
        <authorList>
            <person name="Song W.-J."/>
            <person name="Kurnit D.M."/>
        </authorList>
    </citation>
    <scope>NUCLEOTIDE SEQUENCE [LARGE SCALE GENOMIC DNA]</scope>
    <source>
        <strain evidence="2 3">DSM 11393</strain>
    </source>
</reference>
<accession>A0A1M7S136</accession>
<dbReference type="RefSeq" id="WP_072695976.1">
    <property type="nucleotide sequence ID" value="NZ_FRDI01000002.1"/>
</dbReference>
<dbReference type="AlphaFoldDB" id="A0A1M7S136"/>